<gene>
    <name evidence="2" type="ORF">CMU_022760</name>
</gene>
<feature type="compositionally biased region" description="Low complexity" evidence="1">
    <location>
        <begin position="31"/>
        <end position="42"/>
    </location>
</feature>
<feature type="compositionally biased region" description="Polar residues" evidence="1">
    <location>
        <begin position="43"/>
        <end position="52"/>
    </location>
</feature>
<feature type="region of interest" description="Disordered" evidence="1">
    <location>
        <begin position="1"/>
        <end position="55"/>
    </location>
</feature>
<dbReference type="GeneID" id="6995178"/>
<feature type="region of interest" description="Disordered" evidence="1">
    <location>
        <begin position="107"/>
        <end position="127"/>
    </location>
</feature>
<evidence type="ECO:0000313" key="3">
    <source>
        <dbReference type="Proteomes" id="UP000001460"/>
    </source>
</evidence>
<dbReference type="AlphaFoldDB" id="B6ABR8"/>
<dbReference type="EMBL" id="DS989727">
    <property type="protein sequence ID" value="EEA05271.1"/>
    <property type="molecule type" value="Genomic_DNA"/>
</dbReference>
<accession>B6ABR8</accession>
<name>B6ABR8_CRYMR</name>
<feature type="compositionally biased region" description="Polar residues" evidence="1">
    <location>
        <begin position="1"/>
        <end position="15"/>
    </location>
</feature>
<dbReference type="OrthoDB" id="341551at2759"/>
<organism evidence="2 3">
    <name type="scientific">Cryptosporidium muris (strain RN66)</name>
    <dbReference type="NCBI Taxonomy" id="441375"/>
    <lineage>
        <taxon>Eukaryota</taxon>
        <taxon>Sar</taxon>
        <taxon>Alveolata</taxon>
        <taxon>Apicomplexa</taxon>
        <taxon>Conoidasida</taxon>
        <taxon>Coccidia</taxon>
        <taxon>Eucoccidiorida</taxon>
        <taxon>Eimeriorina</taxon>
        <taxon>Cryptosporidiidae</taxon>
        <taxon>Cryptosporidium</taxon>
    </lineage>
</organism>
<protein>
    <submittedName>
        <fullName evidence="2">Uncharacterized protein</fullName>
    </submittedName>
</protein>
<evidence type="ECO:0000256" key="1">
    <source>
        <dbReference type="SAM" id="MobiDB-lite"/>
    </source>
</evidence>
<proteinExistence type="predicted"/>
<dbReference type="RefSeq" id="XP_002139620.1">
    <property type="nucleotide sequence ID" value="XM_002139584.1"/>
</dbReference>
<sequence length="655" mass="75667">MFTRSSPKQTDSSPPIRNAKFMNGSAPINKSLVDSSVNSSMSANQKNKSQKLPTVKSLAKKNLTDMKNRVYTPSEIANFPPTSPNKFANNLVDSENPNLNTVVNNLDSSNISNTSPSGGATANKVPSSNLSPEVVLADLIRNDQIKLPSKLDIPSKLDEFIYSGKPGLTPGVSSEAGRIHDNLDSLRNTFARFVEYRFYESTIDKSDLKSRVFMRNSLEKLKGLNYPTIKMKQWEEYQKMLIEEKKNLLLFQKHRSDNQSLDDAWCQTEPKFYEDFINTTIRDKLSELKNIKESRKILTKKLKSQGYLSLYDINEAKEVMDEKFLNQFGLGNAFLDESEDSDDPEYIKYENILDIYKNCFDNNNEKEFRELVFGNIKYRNLQNSNLIDANKDSKKTLRSKLVNYLDEKLHFSDVQKPWKWEQEFKVYIGDKSIENTNVRSRIEKDKYSLNLVDIPRDFIKDMINIRKEYKKELINNEIIIEEMKGIINNCSHRDVCSEAAKKQLYNIDNIKKHMPEYLDTRDNTEEQQNIKCKASNKAGKFKNTQKNNVVPLKKLKSLSDNSFDSPNIVDDNLQGNYFESNRVLHDINILRSAAGVLNMLQCLEKSQYVHYNSKKLKEQILDDLNEKDIKLNPEEKSAFDMGVEKVIREILNKRK</sequence>
<reference evidence="2" key="1">
    <citation type="submission" date="2008-06" db="EMBL/GenBank/DDBJ databases">
        <authorList>
            <person name="Lorenzi H."/>
            <person name="Inman J."/>
            <person name="Miller J."/>
            <person name="Schobel S."/>
            <person name="Amedeo P."/>
            <person name="Caler E.V."/>
            <person name="da Silva J."/>
        </authorList>
    </citation>
    <scope>NUCLEOTIDE SEQUENCE [LARGE SCALE GENOMIC DNA]</scope>
    <source>
        <strain evidence="2">RN66</strain>
    </source>
</reference>
<evidence type="ECO:0000313" key="2">
    <source>
        <dbReference type="EMBL" id="EEA05271.1"/>
    </source>
</evidence>
<dbReference type="Proteomes" id="UP000001460">
    <property type="component" value="Unassembled WGS sequence"/>
</dbReference>
<keyword evidence="3" id="KW-1185">Reference proteome</keyword>
<dbReference type="VEuPathDB" id="CryptoDB:CMU_022760"/>